<name>A0A431WXB2_9GAMM</name>
<dbReference type="EMBL" id="RXNU01000002">
    <property type="protein sequence ID" value="RTR40071.1"/>
    <property type="molecule type" value="Genomic_DNA"/>
</dbReference>
<feature type="domain" description="Cell wall-active antibiotics response LiaF-like C-terminal" evidence="1">
    <location>
        <begin position="99"/>
        <end position="164"/>
    </location>
</feature>
<dbReference type="OrthoDB" id="3625082at2"/>
<gene>
    <name evidence="2" type="ORF">EKG38_04905</name>
</gene>
<sequence>MDVILEDRPIEQIREEVIDQLIVNYSHGVISAEAFERRLDDAMNSSSHREILDLVADLSLKADTDYSNKKEHQFTPSYSNKTEDDQLSLNCILGNNERSGQWQVPKVINVRNILGESTLDFSDAIFQHQHVTIKLNCVLGGAIIYVPEGINVVCKTYGIVSSIENRAPSLANRQAPVITIEGKVVLGSLNVSIKRTIKEKFIEFANNLKSAFDMKAR</sequence>
<dbReference type="InterPro" id="IPR024425">
    <property type="entry name" value="LiaF-like_C"/>
</dbReference>
<dbReference type="RefSeq" id="WP_012144099.1">
    <property type="nucleotide sequence ID" value="NZ_RXNU01000002.1"/>
</dbReference>
<protein>
    <submittedName>
        <fullName evidence="2">DUF1707 and DUF2154 domain-containing protein</fullName>
    </submittedName>
</protein>
<comment type="caution">
    <text evidence="2">The sequence shown here is derived from an EMBL/GenBank/DDBJ whole genome shotgun (WGS) entry which is preliminary data.</text>
</comment>
<evidence type="ECO:0000259" key="1">
    <source>
        <dbReference type="Pfam" id="PF09922"/>
    </source>
</evidence>
<dbReference type="AlphaFoldDB" id="A0A431WXB2"/>
<evidence type="ECO:0000313" key="2">
    <source>
        <dbReference type="EMBL" id="RTR40071.1"/>
    </source>
</evidence>
<dbReference type="PANTHER" id="PTHR40763">
    <property type="entry name" value="MEMBRANE PROTEIN-RELATED"/>
    <property type="match status" value="1"/>
</dbReference>
<evidence type="ECO:0000313" key="3">
    <source>
        <dbReference type="Proteomes" id="UP000267448"/>
    </source>
</evidence>
<keyword evidence="3" id="KW-1185">Reference proteome</keyword>
<organism evidence="2 3">
    <name type="scientific">Shewanella canadensis</name>
    <dbReference type="NCBI Taxonomy" id="271096"/>
    <lineage>
        <taxon>Bacteria</taxon>
        <taxon>Pseudomonadati</taxon>
        <taxon>Pseudomonadota</taxon>
        <taxon>Gammaproteobacteria</taxon>
        <taxon>Alteromonadales</taxon>
        <taxon>Shewanellaceae</taxon>
        <taxon>Shewanella</taxon>
    </lineage>
</organism>
<dbReference type="Pfam" id="PF09922">
    <property type="entry name" value="LiaF-like_C"/>
    <property type="match status" value="1"/>
</dbReference>
<accession>A0A431WXB2</accession>
<proteinExistence type="predicted"/>
<dbReference type="Proteomes" id="UP000267448">
    <property type="component" value="Unassembled WGS sequence"/>
</dbReference>
<reference evidence="2 3" key="1">
    <citation type="submission" date="2018-12" db="EMBL/GenBank/DDBJ databases">
        <authorList>
            <person name="Yu L."/>
        </authorList>
    </citation>
    <scope>NUCLEOTIDE SEQUENCE [LARGE SCALE GENOMIC DNA]</scope>
    <source>
        <strain evidence="2 3">HAW-EB2</strain>
    </source>
</reference>
<dbReference type="PANTHER" id="PTHR40763:SF5">
    <property type="entry name" value="MEMBRANE PROTEIN"/>
    <property type="match status" value="1"/>
</dbReference>